<protein>
    <submittedName>
        <fullName evidence="1">Uncharacterized protein</fullName>
    </submittedName>
</protein>
<name>A0A1B0B0H4_9MUSC</name>
<dbReference type="VEuPathDB" id="VectorBase:GPPI014816"/>
<reference evidence="2" key="1">
    <citation type="submission" date="2015-01" db="EMBL/GenBank/DDBJ databases">
        <authorList>
            <person name="Aksoy S."/>
            <person name="Warren W."/>
            <person name="Wilson R.K."/>
        </authorList>
    </citation>
    <scope>NUCLEOTIDE SEQUENCE [LARGE SCALE GENOMIC DNA]</scope>
    <source>
        <strain evidence="2">IAEA</strain>
    </source>
</reference>
<keyword evidence="2" id="KW-1185">Reference proteome</keyword>
<proteinExistence type="predicted"/>
<organism evidence="1 2">
    <name type="scientific">Glossina palpalis gambiensis</name>
    <dbReference type="NCBI Taxonomy" id="67801"/>
    <lineage>
        <taxon>Eukaryota</taxon>
        <taxon>Metazoa</taxon>
        <taxon>Ecdysozoa</taxon>
        <taxon>Arthropoda</taxon>
        <taxon>Hexapoda</taxon>
        <taxon>Insecta</taxon>
        <taxon>Pterygota</taxon>
        <taxon>Neoptera</taxon>
        <taxon>Endopterygota</taxon>
        <taxon>Diptera</taxon>
        <taxon>Brachycera</taxon>
        <taxon>Muscomorpha</taxon>
        <taxon>Hippoboscoidea</taxon>
        <taxon>Glossinidae</taxon>
        <taxon>Glossina</taxon>
    </lineage>
</organism>
<evidence type="ECO:0000313" key="1">
    <source>
        <dbReference type="EnsemblMetazoa" id="GPPI014816-PA"/>
    </source>
</evidence>
<dbReference type="AlphaFoldDB" id="A0A1B0B0H4"/>
<accession>A0A1B0B0H4</accession>
<evidence type="ECO:0000313" key="2">
    <source>
        <dbReference type="Proteomes" id="UP000092460"/>
    </source>
</evidence>
<dbReference type="EMBL" id="JXJN01006758">
    <property type="status" value="NOT_ANNOTATED_CDS"/>
    <property type="molecule type" value="Genomic_DNA"/>
</dbReference>
<reference evidence="1" key="2">
    <citation type="submission" date="2020-05" db="UniProtKB">
        <authorList>
            <consortium name="EnsemblMetazoa"/>
        </authorList>
    </citation>
    <scope>IDENTIFICATION</scope>
    <source>
        <strain evidence="1">IAEA</strain>
    </source>
</reference>
<dbReference type="EnsemblMetazoa" id="GPPI014816-RA">
    <property type="protein sequence ID" value="GPPI014816-PA"/>
    <property type="gene ID" value="GPPI014816"/>
</dbReference>
<dbReference type="Proteomes" id="UP000092460">
    <property type="component" value="Unassembled WGS sequence"/>
</dbReference>
<sequence length="103" mass="12617">MRKENLSHLEQWMQSTERMKALRGTSNFYIVKYEKDFHMKYLLHHQTSSAWLQWFHSSTHMDFPSKSLAQRKPKHIRHLLINRAEIFNEQQPIVVIEAYYKRN</sequence>